<organism evidence="1 2">
    <name type="scientific">Bacteroides caccae</name>
    <dbReference type="NCBI Taxonomy" id="47678"/>
    <lineage>
        <taxon>Bacteria</taxon>
        <taxon>Pseudomonadati</taxon>
        <taxon>Bacteroidota</taxon>
        <taxon>Bacteroidia</taxon>
        <taxon>Bacteroidales</taxon>
        <taxon>Bacteroidaceae</taxon>
        <taxon>Bacteroides</taxon>
    </lineage>
</organism>
<comment type="caution">
    <text evidence="1">The sequence shown here is derived from an EMBL/GenBank/DDBJ whole genome shotgun (WGS) entry which is preliminary data.</text>
</comment>
<proteinExistence type="predicted"/>
<accession>A0A415SP36</accession>
<evidence type="ECO:0000313" key="1">
    <source>
        <dbReference type="EMBL" id="KAA5489154.1"/>
    </source>
</evidence>
<sequence>MKYNIMRNKLFVIGILLCSNITHAQQRIAGLNKDIHVTKVGVKPYEMKNTSLKKATLSFMDCSKWYVQTENCEAALYRSNQEIVADEFSGKIVYKTTAPKASVFLGLTKPMELNYIWDCLDVWTFGDHWLWGEPHYNTSMQVYACFKGKDGQEHEVNMVQQGYPDMAHKYWFLNHIKLNKGKDLYTHFLGFKLKGQKTDTGTQHTVFFNSVYIYKEKLNLIQFKPFPEQLPFPCRKETILPLQKGDYRHKVSLANSQCVFDYTDEKTKLSYLLPKKNLLGDIQVYHDGMLKQTITKREMRWKNGEVAVLKSKKIKLNGDTLFFEAEGNYQNKRVPFKGWYTIAQKSLVFHLEEIQEVGNVRSLSTGMIAVDKEGIQTLIPFLKYYGDDRPGILYQNDLFTFMIFDWYKTHASSVTAGAKSAEVFTGGEAVYIPKTDGKHNSLYETLFINVSPDVHEVLPTVDNPASPMRSIQADRLWAINGGSDLNGLGQFVTGLRSKGVEKVTIRYHEDFWREGGESYTFKLTPNPQLGIENVQKYIQFVKDNDWRVGLYSNYTDMATVNERWSPDWMKRGPKGEWEVSWSRCYSPKPQIAWEQQAILAPQIQKLFNTNHSYCDVHTAISPISRVDFDHRVPDAAMMKGVYNRYGMLLMNERKAYNGPVYSEGGHHWWYAGLLDGNYANDDLLKLPIFPDFNLLKIHPLEMDAANTGQGHQYICYAMAYGNIGILSDGVDAVTRYAFLQPIQEDYVMVPVKEIAYFKDGKAYNTSEAIKKDLLKTPCLKITYQSGLETYVNFGKEEWIIQINDKNYSLPEYGFFTHMPQSGKQSSSVWINGSRLDEVYSKNLYYLNTHGKQIEGKMRGNGHYLLKKEKFSWELIPLDQKSMIEFDLSLLKSDFIHAKVVGVDKEGRYVKEIPQTKKGIVTVQAEEGVYKYQLIPQLD</sequence>
<name>A0A415SP36_9BACE</name>
<dbReference type="Proteomes" id="UP000491168">
    <property type="component" value="Unassembled WGS sequence"/>
</dbReference>
<protein>
    <submittedName>
        <fullName evidence="1">Uncharacterized protein</fullName>
    </submittedName>
</protein>
<dbReference type="AlphaFoldDB" id="A0A415SP36"/>
<dbReference type="RefSeq" id="WP_055169625.1">
    <property type="nucleotide sequence ID" value="NZ_JAHYRO010000021.1"/>
</dbReference>
<gene>
    <name evidence="1" type="ORF">F2Y35_16795</name>
</gene>
<reference evidence="1 2" key="1">
    <citation type="journal article" date="2019" name="Nat. Med.">
        <title>A library of human gut bacterial isolates paired with longitudinal multiomics data enables mechanistic microbiome research.</title>
        <authorList>
            <person name="Poyet M."/>
            <person name="Groussin M."/>
            <person name="Gibbons S.M."/>
            <person name="Avila-Pacheco J."/>
            <person name="Jiang X."/>
            <person name="Kearney S.M."/>
            <person name="Perrotta A.R."/>
            <person name="Berdy B."/>
            <person name="Zhao S."/>
            <person name="Lieberman T.D."/>
            <person name="Swanson P.K."/>
            <person name="Smith M."/>
            <person name="Roesemann S."/>
            <person name="Alexander J.E."/>
            <person name="Rich S.A."/>
            <person name="Livny J."/>
            <person name="Vlamakis H."/>
            <person name="Clish C."/>
            <person name="Bullock K."/>
            <person name="Deik A."/>
            <person name="Scott J."/>
            <person name="Pierce K.A."/>
            <person name="Xavier R.J."/>
            <person name="Alm E.J."/>
        </authorList>
    </citation>
    <scope>NUCLEOTIDE SEQUENCE [LARGE SCALE GENOMIC DNA]</scope>
    <source>
        <strain evidence="1 2">BIOML-A21</strain>
    </source>
</reference>
<dbReference type="EMBL" id="VVYF01000018">
    <property type="protein sequence ID" value="KAA5489154.1"/>
    <property type="molecule type" value="Genomic_DNA"/>
</dbReference>
<evidence type="ECO:0000313" key="2">
    <source>
        <dbReference type="Proteomes" id="UP000491168"/>
    </source>
</evidence>